<dbReference type="AlphaFoldDB" id="A0A0W0CJB3"/>
<dbReference type="SMART" id="SM00292">
    <property type="entry name" value="BRCT"/>
    <property type="match status" value="1"/>
</dbReference>
<dbReference type="Pfam" id="PF21999">
    <property type="entry name" value="IMS_HHH_1"/>
    <property type="match status" value="1"/>
</dbReference>
<keyword evidence="6 14" id="KW-0548">Nucleotidyltransferase</keyword>
<dbReference type="InterPro" id="IPR017961">
    <property type="entry name" value="DNA_pol_Y-fam_little_finger"/>
</dbReference>
<accession>A0A0W0CJB3</accession>
<dbReference type="GO" id="GO:0005739">
    <property type="term" value="C:mitochondrion"/>
    <property type="evidence" value="ECO:0007669"/>
    <property type="project" value="EnsemblFungi"/>
</dbReference>
<comment type="function">
    <text evidence="13">Deoxycytidyl transferase involved in DNA repair. Transfers a dCMP residue from dCTP to the 3'-end of a DNA primer in a template-dependent reaction. May assist in the first step in the bypass of abasic lesions by the insertion of a nucleotide opposite the lesion. Required for normal induction of mutations by physical and chemical agents. Involved in mitochondrial DNA mutagenesis.</text>
</comment>
<dbReference type="SUPFAM" id="SSF56672">
    <property type="entry name" value="DNA/RNA polymerases"/>
    <property type="match status" value="1"/>
</dbReference>
<sequence length="887" mass="101883">MDDDLDRLLEDENITEHETNTVSTPPPADNKSPQAPNKRQAYTRGTYFYEKARNQAQQDAILKRQLFELESPSEFNRHEVYPQIFQGLVLYINGFTTPGRFELHQMIVVHGGKFLHHMSAKRSVTHIIASNLPLKKRIEFANYKVVKPNWIVDSIQQKKLLPWRDYALIDTLDPDQQKLDLPLKEPTSKETATSNRNRQSGPLVSCKDPNFISDYFKHSRLHHLSTWKTDLRAKFLKDFIENNTALRKPVKDVDTYTVFHIDFDCFFATVAYLTKDPSIKCDIEKDVIVVCHGSNNSDIASCNYVARGYGIKNGMWVGHAKRLLPQGVNIVTLPYNFDEIQAKSEIFYKTLAAMKLFDMILPISIDEAICVVVNTHPISQESANTDDGSQSSNLDQLCKDIRLSIFSATNGCSVSIGCADSLLLARLALRKGKPNGYFIIDREQVQGSKDGSNEFLATFKLKDLPGVGHSIVTKLLTAFKCKDMNLAELKQRASLEFLKNCVGVKLGTKIYLALQGQDDEESTRMLFDPENYFERKSLSIEINWGIRFDNIHEIDDFIDRCCDYLLNKLNELERKTSQLTLKVMRRAANAPVDPPKYMGMGRCDAFNRTSRLGIPTNEHGTIATEAKAMYRSLACPAKELRGLSIQFNKLSKLDESLSNVRSNLFDLLQKTPKMDLSPTRSPIDFDSIEKRSPPKSLKKLNDIYSNKYDIPSTYEAQFMEALPTQLRAEVRNELKIKRKVEDMKVTDLKKKRKLTEEKERNKYNHFLGKFSIFDPIKFQGQPKFKDICSLVKEWVHSTLKEAGPHDRDVQLFEKYSKKLCNTNRAHFLCRLAHIISMELDLMEDESQNSEGFQEWESILLKRIIPLLNQNKHTFQTERKLDIEFDFT</sequence>
<dbReference type="PANTHER" id="PTHR45990:SF1">
    <property type="entry name" value="DNA REPAIR PROTEIN REV1"/>
    <property type="match status" value="1"/>
</dbReference>
<dbReference type="InterPro" id="IPR043502">
    <property type="entry name" value="DNA/RNA_pol_sf"/>
</dbReference>
<dbReference type="Pfam" id="PF11799">
    <property type="entry name" value="IMS_C"/>
    <property type="match status" value="1"/>
</dbReference>
<dbReference type="Gene3D" id="3.30.1490.100">
    <property type="entry name" value="DNA polymerase, Y-family, little finger domain"/>
    <property type="match status" value="1"/>
</dbReference>
<keyword evidence="7 15" id="KW-0479">Metal-binding</keyword>
<evidence type="ECO:0000256" key="7">
    <source>
        <dbReference type="ARBA" id="ARBA00022723"/>
    </source>
</evidence>
<evidence type="ECO:0000256" key="10">
    <source>
        <dbReference type="ARBA" id="ARBA00023125"/>
    </source>
</evidence>
<dbReference type="SUPFAM" id="SSF100879">
    <property type="entry name" value="Lesion bypass DNA polymerase (Y-family), little finger domain"/>
    <property type="match status" value="1"/>
</dbReference>
<evidence type="ECO:0000256" key="3">
    <source>
        <dbReference type="ARBA" id="ARBA00020399"/>
    </source>
</evidence>
<dbReference type="VEuPathDB" id="FungiDB:B1J91_E05588g"/>
<dbReference type="VEuPathDB" id="FungiDB:GVI51_E05313"/>
<evidence type="ECO:0000256" key="12">
    <source>
        <dbReference type="ARBA" id="ARBA00023242"/>
    </source>
</evidence>
<evidence type="ECO:0000313" key="17">
    <source>
        <dbReference type="EMBL" id="KTA99620.1"/>
    </source>
</evidence>
<evidence type="ECO:0000256" key="4">
    <source>
        <dbReference type="ARBA" id="ARBA00022634"/>
    </source>
</evidence>
<dbReference type="GO" id="GO:0006281">
    <property type="term" value="P:DNA repair"/>
    <property type="evidence" value="ECO:0007669"/>
    <property type="project" value="UniProtKB-KW"/>
</dbReference>
<feature type="compositionally biased region" description="Polar residues" evidence="16">
    <location>
        <begin position="189"/>
        <end position="202"/>
    </location>
</feature>
<dbReference type="Gene3D" id="1.10.150.20">
    <property type="entry name" value="5' to 3' exonuclease, C-terminal subdomain"/>
    <property type="match status" value="1"/>
</dbReference>
<keyword evidence="10 14" id="KW-0238">DNA-binding</keyword>
<dbReference type="GO" id="GO:0042276">
    <property type="term" value="P:error-prone translesion synthesis"/>
    <property type="evidence" value="ECO:0007669"/>
    <property type="project" value="EnsemblFungi"/>
</dbReference>
<dbReference type="Pfam" id="PF00817">
    <property type="entry name" value="IMS"/>
    <property type="match status" value="1"/>
</dbReference>
<evidence type="ECO:0000256" key="14">
    <source>
        <dbReference type="PIRNR" id="PIRNR036573"/>
    </source>
</evidence>
<dbReference type="InterPro" id="IPR038401">
    <property type="entry name" value="Rev1_C_sf"/>
</dbReference>
<comment type="subcellular location">
    <subcellularLocation>
        <location evidence="1 14">Nucleus</location>
    </subcellularLocation>
</comment>
<evidence type="ECO:0000256" key="15">
    <source>
        <dbReference type="PIRSR" id="PIRSR036573-2"/>
    </source>
</evidence>
<dbReference type="VEuPathDB" id="FungiDB:GWK60_E05247"/>
<dbReference type="Pfam" id="PF16589">
    <property type="entry name" value="BRCT_2"/>
    <property type="match status" value="1"/>
</dbReference>
<dbReference type="PANTHER" id="PTHR45990">
    <property type="entry name" value="DNA REPAIR PROTEIN REV1"/>
    <property type="match status" value="1"/>
</dbReference>
<name>A0A0W0CJB3_CANGB</name>
<keyword evidence="11 14" id="KW-0234">DNA repair</keyword>
<dbReference type="InterPro" id="IPR053848">
    <property type="entry name" value="IMS_HHH_1"/>
</dbReference>
<dbReference type="InterPro" id="IPR012112">
    <property type="entry name" value="REV1"/>
</dbReference>
<evidence type="ECO:0000256" key="13">
    <source>
        <dbReference type="ARBA" id="ARBA00058985"/>
    </source>
</evidence>
<evidence type="ECO:0000256" key="2">
    <source>
        <dbReference type="ARBA" id="ARBA00010945"/>
    </source>
</evidence>
<dbReference type="FunFam" id="3.40.50.10190:FF:000011">
    <property type="entry name" value="DNA repair protein REV1"/>
    <property type="match status" value="1"/>
</dbReference>
<feature type="binding site" evidence="15">
    <location>
        <position position="366"/>
    </location>
    <ligand>
        <name>Mg(2+)</name>
        <dbReference type="ChEBI" id="CHEBI:18420"/>
        <label>1</label>
    </ligand>
</feature>
<comment type="similarity">
    <text evidence="2 14">Belongs to the DNA polymerase type-Y family.</text>
</comment>
<evidence type="ECO:0000256" key="5">
    <source>
        <dbReference type="ARBA" id="ARBA00022679"/>
    </source>
</evidence>
<keyword evidence="8 14" id="KW-0227">DNA damage</keyword>
<dbReference type="VEuPathDB" id="FungiDB:CAGL0E05588g"/>
<organism evidence="17 18">
    <name type="scientific">Candida glabrata</name>
    <name type="common">Yeast</name>
    <name type="synonym">Torulopsis glabrata</name>
    <dbReference type="NCBI Taxonomy" id="5478"/>
    <lineage>
        <taxon>Eukaryota</taxon>
        <taxon>Fungi</taxon>
        <taxon>Dikarya</taxon>
        <taxon>Ascomycota</taxon>
        <taxon>Saccharomycotina</taxon>
        <taxon>Saccharomycetes</taxon>
        <taxon>Saccharomycetales</taxon>
        <taxon>Saccharomycetaceae</taxon>
        <taxon>Nakaseomyces</taxon>
    </lineage>
</organism>
<dbReference type="GO" id="GO:0003887">
    <property type="term" value="F:DNA-directed DNA polymerase activity"/>
    <property type="evidence" value="ECO:0007669"/>
    <property type="project" value="EnsemblFungi"/>
</dbReference>
<dbReference type="Gene3D" id="3.30.70.270">
    <property type="match status" value="1"/>
</dbReference>
<comment type="caution">
    <text evidence="17">The sequence shown here is derived from an EMBL/GenBank/DDBJ whole genome shotgun (WGS) entry which is preliminary data.</text>
</comment>
<feature type="region of interest" description="Disordered" evidence="16">
    <location>
        <begin position="179"/>
        <end position="203"/>
    </location>
</feature>
<gene>
    <name evidence="17" type="ORF">AO440_001064</name>
</gene>
<dbReference type="Gene3D" id="1.20.58.1280">
    <property type="entry name" value="DNA repair protein Rev1, C-terminal domain"/>
    <property type="match status" value="1"/>
</dbReference>
<feature type="compositionally biased region" description="Basic and acidic residues" evidence="16">
    <location>
        <begin position="179"/>
        <end position="188"/>
    </location>
</feature>
<dbReference type="GO" id="GO:0003684">
    <property type="term" value="F:damaged DNA binding"/>
    <property type="evidence" value="ECO:0007669"/>
    <property type="project" value="UniProtKB-UniRule"/>
</dbReference>
<proteinExistence type="inferred from homology"/>
<dbReference type="FunFam" id="3.40.1170.60:FF:000023">
    <property type="entry name" value="DNA repair protein REV1"/>
    <property type="match status" value="1"/>
</dbReference>
<dbReference type="EC" id="2.7.7.-" evidence="14"/>
<dbReference type="Proteomes" id="UP000054886">
    <property type="component" value="Unassembled WGS sequence"/>
</dbReference>
<keyword evidence="12 14" id="KW-0539">Nucleus</keyword>
<dbReference type="GO" id="GO:0070987">
    <property type="term" value="P:error-free translesion synthesis"/>
    <property type="evidence" value="ECO:0007669"/>
    <property type="project" value="EnsemblFungi"/>
</dbReference>
<evidence type="ECO:0000256" key="11">
    <source>
        <dbReference type="ARBA" id="ARBA00023204"/>
    </source>
</evidence>
<dbReference type="CDD" id="cd17719">
    <property type="entry name" value="BRCT_Rev1"/>
    <property type="match status" value="1"/>
</dbReference>
<feature type="compositionally biased region" description="Basic and acidic residues" evidence="16">
    <location>
        <begin position="1"/>
        <end position="19"/>
    </location>
</feature>
<dbReference type="GO" id="GO:0005657">
    <property type="term" value="C:replication fork"/>
    <property type="evidence" value="ECO:0007669"/>
    <property type="project" value="EnsemblFungi"/>
</dbReference>
<evidence type="ECO:0000313" key="18">
    <source>
        <dbReference type="Proteomes" id="UP000054886"/>
    </source>
</evidence>
<reference evidence="17 18" key="1">
    <citation type="submission" date="2015-10" db="EMBL/GenBank/DDBJ databases">
        <title>Draft genomes sequences of Candida glabrata isolates 1A, 1B, 2A, 2B, 3A and 3B.</title>
        <authorList>
            <person name="Haavelsrud O.E."/>
            <person name="Gaustad P."/>
        </authorList>
    </citation>
    <scope>NUCLEOTIDE SEQUENCE [LARGE SCALE GENOMIC DNA]</scope>
    <source>
        <strain evidence="17">910700640</strain>
    </source>
</reference>
<dbReference type="PROSITE" id="PS50173">
    <property type="entry name" value="UMUC"/>
    <property type="match status" value="1"/>
</dbReference>
<dbReference type="GO" id="GO:0000785">
    <property type="term" value="C:chromatin"/>
    <property type="evidence" value="ECO:0007669"/>
    <property type="project" value="EnsemblFungi"/>
</dbReference>
<dbReference type="InterPro" id="IPR001126">
    <property type="entry name" value="UmuC"/>
</dbReference>
<dbReference type="InterPro" id="IPR036420">
    <property type="entry name" value="BRCT_dom_sf"/>
</dbReference>
<evidence type="ECO:0000256" key="16">
    <source>
        <dbReference type="SAM" id="MobiDB-lite"/>
    </source>
</evidence>
<dbReference type="SUPFAM" id="SSF52113">
    <property type="entry name" value="BRCT domain"/>
    <property type="match status" value="1"/>
</dbReference>
<protein>
    <recommendedName>
        <fullName evidence="3 14">DNA repair protein REV1</fullName>
        <ecNumber evidence="14">2.7.7.-</ecNumber>
    </recommendedName>
</protein>
<evidence type="ECO:0000256" key="6">
    <source>
        <dbReference type="ARBA" id="ARBA00022695"/>
    </source>
</evidence>
<dbReference type="InterPro" id="IPR036775">
    <property type="entry name" value="DNA_pol_Y-fam_lit_finger_sf"/>
</dbReference>
<keyword evidence="9 15" id="KW-0460">Magnesium</keyword>
<evidence type="ECO:0000256" key="8">
    <source>
        <dbReference type="ARBA" id="ARBA00022763"/>
    </source>
</evidence>
<dbReference type="FunFam" id="3.30.1490.100:FF:000001">
    <property type="entry name" value="DNA repair protein REV1"/>
    <property type="match status" value="1"/>
</dbReference>
<dbReference type="GO" id="GO:0046872">
    <property type="term" value="F:metal ion binding"/>
    <property type="evidence" value="ECO:0007669"/>
    <property type="project" value="UniProtKB-KW"/>
</dbReference>
<feature type="region of interest" description="Disordered" evidence="16">
    <location>
        <begin position="1"/>
        <end position="40"/>
    </location>
</feature>
<dbReference type="InterPro" id="IPR001357">
    <property type="entry name" value="BRCT_dom"/>
</dbReference>
<dbReference type="InterPro" id="IPR043128">
    <property type="entry name" value="Rev_trsase/Diguanyl_cyclase"/>
</dbReference>
<comment type="cofactor">
    <cofactor evidence="15">
        <name>Mg(2+)</name>
        <dbReference type="ChEBI" id="CHEBI:18420"/>
    </cofactor>
    <text evidence="15">Binds 2 magnesium ions.</text>
</comment>
<dbReference type="PIRSF" id="PIRSF036573">
    <property type="entry name" value="REV1"/>
    <property type="match status" value="1"/>
</dbReference>
<evidence type="ECO:0000256" key="1">
    <source>
        <dbReference type="ARBA" id="ARBA00004123"/>
    </source>
</evidence>
<dbReference type="PROSITE" id="PS50172">
    <property type="entry name" value="BRCT"/>
    <property type="match status" value="1"/>
</dbReference>
<dbReference type="EMBL" id="LLZZ01000143">
    <property type="protein sequence ID" value="KTA99620.1"/>
    <property type="molecule type" value="Genomic_DNA"/>
</dbReference>
<keyword evidence="5 14" id="KW-0808">Transferase</keyword>
<dbReference type="GO" id="GO:0005634">
    <property type="term" value="C:nucleus"/>
    <property type="evidence" value="ECO:0007669"/>
    <property type="project" value="UniProtKB-SubCell"/>
</dbReference>
<dbReference type="OrthoDB" id="427711at2759"/>
<dbReference type="GO" id="GO:0017125">
    <property type="term" value="F:deoxycytidyl transferase activity"/>
    <property type="evidence" value="ECO:0007669"/>
    <property type="project" value="EnsemblFungi"/>
</dbReference>
<feature type="binding site" evidence="15">
    <location>
        <position position="367"/>
    </location>
    <ligand>
        <name>Mg(2+)</name>
        <dbReference type="ChEBI" id="CHEBI:18420"/>
        <label>1</label>
    </ligand>
</feature>
<dbReference type="Gene3D" id="3.40.50.10190">
    <property type="entry name" value="BRCT domain"/>
    <property type="match status" value="1"/>
</dbReference>
<evidence type="ECO:0000256" key="9">
    <source>
        <dbReference type="ARBA" id="ARBA00022842"/>
    </source>
</evidence>
<keyword evidence="4 14" id="KW-0237">DNA synthesis</keyword>
<dbReference type="Gene3D" id="3.40.1170.60">
    <property type="match status" value="1"/>
</dbReference>
<dbReference type="Gene3D" id="6.10.250.1490">
    <property type="match status" value="1"/>
</dbReference>
<feature type="binding site" evidence="15">
    <location>
        <position position="262"/>
    </location>
    <ligand>
        <name>Mg(2+)</name>
        <dbReference type="ChEBI" id="CHEBI:18420"/>
        <label>1</label>
    </ligand>
</feature>